<feature type="region of interest" description="Disordered" evidence="1">
    <location>
        <begin position="147"/>
        <end position="209"/>
    </location>
</feature>
<keyword evidence="2" id="KW-0732">Signal</keyword>
<evidence type="ECO:0000256" key="2">
    <source>
        <dbReference type="SAM" id="SignalP"/>
    </source>
</evidence>
<sequence length="209" mass="21278">MKKNWVKKMFRYTLLLIFALVSVSALGQVKADALADGSYTVPAKAINKDTGGTSAAGAFLGDTANVVVNNGTYKVSVPITSAGQADLKSASVGQSSVLDGSNLTFTMPDETPKVLVDYHIVVALFHMDMNQSAYEQFDWSKVTAVKGSGSSSSSTTNTDGSSSSSSSVFSNTGSSSSSSSSSALSSSSSSSSIFSSSSSNSSALSSSSS</sequence>
<organism evidence="3 4">
    <name type="scientific">Secundilactobacillus hailunensis</name>
    <dbReference type="NCBI Taxonomy" id="2559923"/>
    <lineage>
        <taxon>Bacteria</taxon>
        <taxon>Bacillati</taxon>
        <taxon>Bacillota</taxon>
        <taxon>Bacilli</taxon>
        <taxon>Lactobacillales</taxon>
        <taxon>Lactobacillaceae</taxon>
        <taxon>Secundilactobacillus</taxon>
    </lineage>
</organism>
<dbReference type="SUPFAM" id="SSF158911">
    <property type="entry name" value="NEAT domain-like"/>
    <property type="match status" value="1"/>
</dbReference>
<reference evidence="4" key="1">
    <citation type="journal article" date="2019" name="Int. J. Syst. Evol. Microbiol.">
        <title>The Global Catalogue of Microorganisms (GCM) 10K type strain sequencing project: providing services to taxonomists for standard genome sequencing and annotation.</title>
        <authorList>
            <consortium name="The Broad Institute Genomics Platform"/>
            <consortium name="The Broad Institute Genome Sequencing Center for Infectious Disease"/>
            <person name="Wu L."/>
            <person name="Ma J."/>
        </authorList>
    </citation>
    <scope>NUCLEOTIDE SEQUENCE [LARGE SCALE GENOMIC DNA]</scope>
    <source>
        <strain evidence="4">CCM 8950</strain>
    </source>
</reference>
<evidence type="ECO:0000256" key="1">
    <source>
        <dbReference type="SAM" id="MobiDB-lite"/>
    </source>
</evidence>
<evidence type="ECO:0000313" key="4">
    <source>
        <dbReference type="Proteomes" id="UP001596190"/>
    </source>
</evidence>
<dbReference type="InterPro" id="IPR037250">
    <property type="entry name" value="NEAT_dom_sf"/>
</dbReference>
<proteinExistence type="predicted"/>
<protein>
    <submittedName>
        <fullName evidence="3">NEAT domain-containing protein</fullName>
    </submittedName>
</protein>
<dbReference type="Proteomes" id="UP001596190">
    <property type="component" value="Unassembled WGS sequence"/>
</dbReference>
<gene>
    <name evidence="3" type="ORF">ACFP1H_04600</name>
</gene>
<name>A0ABW1T873_9LACO</name>
<dbReference type="Gene3D" id="2.60.40.1850">
    <property type="match status" value="1"/>
</dbReference>
<evidence type="ECO:0000313" key="3">
    <source>
        <dbReference type="EMBL" id="MFC6253858.1"/>
    </source>
</evidence>
<accession>A0ABW1T873</accession>
<comment type="caution">
    <text evidence="3">The sequence shown here is derived from an EMBL/GenBank/DDBJ whole genome shotgun (WGS) entry which is preliminary data.</text>
</comment>
<feature type="chain" id="PRO_5045457342" evidence="2">
    <location>
        <begin position="28"/>
        <end position="209"/>
    </location>
</feature>
<dbReference type="EMBL" id="JBHSSA010000037">
    <property type="protein sequence ID" value="MFC6253858.1"/>
    <property type="molecule type" value="Genomic_DNA"/>
</dbReference>
<dbReference type="RefSeq" id="WP_179951349.1">
    <property type="nucleotide sequence ID" value="NZ_BJDO01000003.1"/>
</dbReference>
<keyword evidence="4" id="KW-1185">Reference proteome</keyword>
<feature type="signal peptide" evidence="2">
    <location>
        <begin position="1"/>
        <end position="27"/>
    </location>
</feature>